<dbReference type="InterPro" id="IPR000089">
    <property type="entry name" value="Biotin_lipoyl"/>
</dbReference>
<dbReference type="AlphaFoldDB" id="A0A4Q7KMM0"/>
<dbReference type="SUPFAM" id="SSF51230">
    <property type="entry name" value="Single hybrid motif"/>
    <property type="match status" value="1"/>
</dbReference>
<evidence type="ECO:0000259" key="9">
    <source>
        <dbReference type="PROSITE" id="PS51826"/>
    </source>
</evidence>
<dbReference type="CDD" id="cd06849">
    <property type="entry name" value="lipoyl_domain"/>
    <property type="match status" value="1"/>
</dbReference>
<dbReference type="InterPro" id="IPR011053">
    <property type="entry name" value="Single_hybrid_motif"/>
</dbReference>
<dbReference type="GO" id="GO:0016407">
    <property type="term" value="F:acetyltransferase activity"/>
    <property type="evidence" value="ECO:0007669"/>
    <property type="project" value="TreeGrafter"/>
</dbReference>
<dbReference type="PANTHER" id="PTHR43178">
    <property type="entry name" value="DIHYDROLIPOAMIDE ACETYLTRANSFERASE COMPONENT OF PYRUVATE DEHYDROGENASE COMPLEX"/>
    <property type="match status" value="1"/>
</dbReference>
<keyword evidence="3 6" id="KW-0808">Transferase</keyword>
<evidence type="ECO:0000256" key="4">
    <source>
        <dbReference type="ARBA" id="ARBA00022823"/>
    </source>
</evidence>
<dbReference type="InterPro" id="IPR003016">
    <property type="entry name" value="2-oxoA_DH_lipoyl-BS"/>
</dbReference>
<keyword evidence="10" id="KW-0670">Pyruvate</keyword>
<dbReference type="Pfam" id="PF00198">
    <property type="entry name" value="2-oxoacid_dh"/>
    <property type="match status" value="1"/>
</dbReference>
<dbReference type="InterPro" id="IPR001078">
    <property type="entry name" value="2-oxoacid_DH_actylTfrase"/>
</dbReference>
<dbReference type="Gene3D" id="2.40.50.100">
    <property type="match status" value="1"/>
</dbReference>
<gene>
    <name evidence="10" type="ORF">EV193_105354</name>
</gene>
<feature type="compositionally biased region" description="Low complexity" evidence="7">
    <location>
        <begin position="79"/>
        <end position="106"/>
    </location>
</feature>
<dbReference type="Proteomes" id="UP000294257">
    <property type="component" value="Unassembled WGS sequence"/>
</dbReference>
<comment type="cofactor">
    <cofactor evidence="1 6">
        <name>(R)-lipoate</name>
        <dbReference type="ChEBI" id="CHEBI:83088"/>
    </cofactor>
</comment>
<comment type="caution">
    <text evidence="10">The sequence shown here is derived from an EMBL/GenBank/DDBJ whole genome shotgun (WGS) entry which is preliminary data.</text>
</comment>
<evidence type="ECO:0000259" key="8">
    <source>
        <dbReference type="PROSITE" id="PS50968"/>
    </source>
</evidence>
<dbReference type="PROSITE" id="PS00189">
    <property type="entry name" value="LIPOYL"/>
    <property type="match status" value="1"/>
</dbReference>
<dbReference type="Pfam" id="PF00364">
    <property type="entry name" value="Biotin_lipoyl"/>
    <property type="match status" value="1"/>
</dbReference>
<dbReference type="Gene3D" id="3.30.559.10">
    <property type="entry name" value="Chloramphenicol acetyltransferase-like domain"/>
    <property type="match status" value="1"/>
</dbReference>
<dbReference type="PANTHER" id="PTHR43178:SF5">
    <property type="entry name" value="LIPOAMIDE ACYLTRANSFERASE COMPONENT OF BRANCHED-CHAIN ALPHA-KETO ACID DEHYDROGENASE COMPLEX, MITOCHONDRIAL"/>
    <property type="match status" value="1"/>
</dbReference>
<evidence type="ECO:0000313" key="11">
    <source>
        <dbReference type="Proteomes" id="UP000294257"/>
    </source>
</evidence>
<keyword evidence="4 6" id="KW-0450">Lipoyl</keyword>
<evidence type="ECO:0000256" key="6">
    <source>
        <dbReference type="RuleBase" id="RU003423"/>
    </source>
</evidence>
<proteinExistence type="inferred from homology"/>
<protein>
    <recommendedName>
        <fullName evidence="6">Dihydrolipoamide acetyltransferase component of pyruvate dehydrogenase complex</fullName>
        <ecNumber evidence="6">2.3.1.-</ecNumber>
    </recommendedName>
</protein>
<dbReference type="GO" id="GO:0005737">
    <property type="term" value="C:cytoplasm"/>
    <property type="evidence" value="ECO:0007669"/>
    <property type="project" value="TreeGrafter"/>
</dbReference>
<dbReference type="EMBL" id="SGWQ01000005">
    <property type="protein sequence ID" value="RZS37795.1"/>
    <property type="molecule type" value="Genomic_DNA"/>
</dbReference>
<dbReference type="InterPro" id="IPR004167">
    <property type="entry name" value="PSBD"/>
</dbReference>
<evidence type="ECO:0000256" key="3">
    <source>
        <dbReference type="ARBA" id="ARBA00022679"/>
    </source>
</evidence>
<dbReference type="SUPFAM" id="SSF52777">
    <property type="entry name" value="CoA-dependent acyltransferases"/>
    <property type="match status" value="1"/>
</dbReference>
<dbReference type="PROSITE" id="PS51826">
    <property type="entry name" value="PSBD"/>
    <property type="match status" value="1"/>
</dbReference>
<name>A0A4Q7KMM0_9PSEU</name>
<feature type="compositionally biased region" description="Pro residues" evidence="7">
    <location>
        <begin position="163"/>
        <end position="172"/>
    </location>
</feature>
<sequence>MPTFKSFPLPDTAEGLTEAEILSWHVQPGDEVTVNQIIVEIETAKAAVELPCPWAGVVTELHVEPGQTVDVGTPILTIDTDPGGAAAPAPAPAAATPSTSDSAEAGSGEEEMKPLVGYGSKAVQAKRRPRKAAAAASDGGATVARSTVQAAFERQQGPASAPESPPPPPVVPDTPAALMEPGGYVPLAKPPVRKLAKDLGVDLRALAVNGDVITRDAVQQAASGAPEPSTVDTGYDAAARERRVPIKGVRKHTATAMVSSAFTAPHVTEFLTVDVTPMMEFRAKLKNDPRFRDVKLTPLAFCAKAVCLAVQRTPDVNAFWDEAAQEIVYKEYVHLGIAAATPRGLIVPKVRDADGMSLRQIADSIEQLTAVAREGKTTPAAMANGTFTITNVGVFGVDTGTPIITPGEVAILAFGAIRDMPWVVDGEIMVRKVCQLSLSFDHRVVDGQQGSQFLADVGALLADPATAILY</sequence>
<dbReference type="PROSITE" id="PS50968">
    <property type="entry name" value="BIOTINYL_LIPOYL"/>
    <property type="match status" value="1"/>
</dbReference>
<reference evidence="10 11" key="1">
    <citation type="submission" date="2019-02" db="EMBL/GenBank/DDBJ databases">
        <title>Genomic Encyclopedia of Type Strains, Phase IV (KMG-IV): sequencing the most valuable type-strain genomes for metagenomic binning, comparative biology and taxonomic classification.</title>
        <authorList>
            <person name="Goeker M."/>
        </authorList>
    </citation>
    <scope>NUCLEOTIDE SEQUENCE [LARGE SCALE GENOMIC DNA]</scope>
    <source>
        <strain evidence="10 11">DSM 101727</strain>
    </source>
</reference>
<accession>A0A4Q7KMM0</accession>
<keyword evidence="5 6" id="KW-0012">Acyltransferase</keyword>
<evidence type="ECO:0000256" key="2">
    <source>
        <dbReference type="ARBA" id="ARBA00007317"/>
    </source>
</evidence>
<evidence type="ECO:0000313" key="10">
    <source>
        <dbReference type="EMBL" id="RZS37795.1"/>
    </source>
</evidence>
<keyword evidence="11" id="KW-1185">Reference proteome</keyword>
<dbReference type="RefSeq" id="WP_130345235.1">
    <property type="nucleotide sequence ID" value="NZ_SGWQ01000005.1"/>
</dbReference>
<dbReference type="InterPro" id="IPR023213">
    <property type="entry name" value="CAT-like_dom_sf"/>
</dbReference>
<organism evidence="10 11">
    <name type="scientific">Herbihabitans rhizosphaerae</name>
    <dbReference type="NCBI Taxonomy" id="1872711"/>
    <lineage>
        <taxon>Bacteria</taxon>
        <taxon>Bacillati</taxon>
        <taxon>Actinomycetota</taxon>
        <taxon>Actinomycetes</taxon>
        <taxon>Pseudonocardiales</taxon>
        <taxon>Pseudonocardiaceae</taxon>
        <taxon>Herbihabitans</taxon>
    </lineage>
</organism>
<dbReference type="InterPro" id="IPR050743">
    <property type="entry name" value="2-oxoacid_DH_E2_comp"/>
</dbReference>
<evidence type="ECO:0000256" key="7">
    <source>
        <dbReference type="SAM" id="MobiDB-lite"/>
    </source>
</evidence>
<evidence type="ECO:0000256" key="5">
    <source>
        <dbReference type="ARBA" id="ARBA00023315"/>
    </source>
</evidence>
<feature type="domain" description="Lipoyl-binding" evidence="8">
    <location>
        <begin position="4"/>
        <end position="79"/>
    </location>
</feature>
<evidence type="ECO:0000256" key="1">
    <source>
        <dbReference type="ARBA" id="ARBA00001938"/>
    </source>
</evidence>
<dbReference type="OrthoDB" id="9805770at2"/>
<dbReference type="EC" id="2.3.1.-" evidence="6"/>
<dbReference type="GO" id="GO:0031405">
    <property type="term" value="F:lipoic acid binding"/>
    <property type="evidence" value="ECO:0007669"/>
    <property type="project" value="TreeGrafter"/>
</dbReference>
<dbReference type="FunFam" id="3.30.559.10:FF:000007">
    <property type="entry name" value="Dihydrolipoamide acetyltransferase component of pyruvate dehydrogenase complex"/>
    <property type="match status" value="1"/>
</dbReference>
<feature type="region of interest" description="Disordered" evidence="7">
    <location>
        <begin position="79"/>
        <end position="177"/>
    </location>
</feature>
<feature type="domain" description="Peripheral subunit-binding (PSBD)" evidence="9">
    <location>
        <begin position="187"/>
        <end position="222"/>
    </location>
</feature>
<comment type="similarity">
    <text evidence="2 6">Belongs to the 2-oxoacid dehydrogenase family.</text>
</comment>